<protein>
    <submittedName>
        <fullName evidence="3">STAS domain-containing protein</fullName>
    </submittedName>
</protein>
<dbReference type="InterPro" id="IPR002645">
    <property type="entry name" value="STAS_dom"/>
</dbReference>
<dbReference type="WBParaSite" id="ACAC_0000535901-mRNA-1">
    <property type="protein sequence ID" value="ACAC_0000535901-mRNA-1"/>
    <property type="gene ID" value="ACAC_0000535901"/>
</dbReference>
<dbReference type="GO" id="GO:0016020">
    <property type="term" value="C:membrane"/>
    <property type="evidence" value="ECO:0007669"/>
    <property type="project" value="InterPro"/>
</dbReference>
<accession>A0A0K0D5L4</accession>
<evidence type="ECO:0000313" key="2">
    <source>
        <dbReference type="Proteomes" id="UP000035642"/>
    </source>
</evidence>
<dbReference type="AlphaFoldDB" id="A0A0K0D5L4"/>
<evidence type="ECO:0000259" key="1">
    <source>
        <dbReference type="PROSITE" id="PS50801"/>
    </source>
</evidence>
<sequence>MSMLLTVCFDMGEGLLFATGFAALTTILRMQRPKWHFIAHDCDSGTFKETKKKNLELVAGNVCIFRMDAPLIFTSIDRFTTAVWQSVKTWERSKAESFVTMEQMDTLFVNDIFEKKARAAHMETAREDRCRLVIDCSGFPYVDYLGLTTLKTTVMDLIAANVQTYLVVQRGELRKLFEITDFYDAIERERVFEKLEDAVMPTENRC</sequence>
<dbReference type="PANTHER" id="PTHR11814">
    <property type="entry name" value="SULFATE TRANSPORTER"/>
    <property type="match status" value="1"/>
</dbReference>
<reference evidence="3" key="2">
    <citation type="submission" date="2017-02" db="UniProtKB">
        <authorList>
            <consortium name="WormBaseParasite"/>
        </authorList>
    </citation>
    <scope>IDENTIFICATION</scope>
</reference>
<organism evidence="2 3">
    <name type="scientific">Angiostrongylus cantonensis</name>
    <name type="common">Rat lungworm</name>
    <dbReference type="NCBI Taxonomy" id="6313"/>
    <lineage>
        <taxon>Eukaryota</taxon>
        <taxon>Metazoa</taxon>
        <taxon>Ecdysozoa</taxon>
        <taxon>Nematoda</taxon>
        <taxon>Chromadorea</taxon>
        <taxon>Rhabditida</taxon>
        <taxon>Rhabditina</taxon>
        <taxon>Rhabditomorpha</taxon>
        <taxon>Strongyloidea</taxon>
        <taxon>Metastrongylidae</taxon>
        <taxon>Angiostrongylus</taxon>
    </lineage>
</organism>
<dbReference type="Gene3D" id="3.30.750.24">
    <property type="entry name" value="STAS domain"/>
    <property type="match status" value="1"/>
</dbReference>
<dbReference type="STRING" id="6313.A0A0K0D5L4"/>
<dbReference type="CDD" id="cd07042">
    <property type="entry name" value="STAS_SulP_like_sulfate_transporter"/>
    <property type="match status" value="1"/>
</dbReference>
<dbReference type="Pfam" id="PF01740">
    <property type="entry name" value="STAS"/>
    <property type="match status" value="1"/>
</dbReference>
<evidence type="ECO:0000313" key="3">
    <source>
        <dbReference type="WBParaSite" id="ACAC_0000535901-mRNA-1"/>
    </source>
</evidence>
<keyword evidence="2" id="KW-1185">Reference proteome</keyword>
<feature type="domain" description="STAS" evidence="1">
    <location>
        <begin position="61"/>
        <end position="202"/>
    </location>
</feature>
<dbReference type="InterPro" id="IPR036513">
    <property type="entry name" value="STAS_dom_sf"/>
</dbReference>
<dbReference type="PROSITE" id="PS50801">
    <property type="entry name" value="STAS"/>
    <property type="match status" value="1"/>
</dbReference>
<dbReference type="GO" id="GO:0055085">
    <property type="term" value="P:transmembrane transport"/>
    <property type="evidence" value="ECO:0007669"/>
    <property type="project" value="InterPro"/>
</dbReference>
<dbReference type="Proteomes" id="UP000035642">
    <property type="component" value="Unassembled WGS sequence"/>
</dbReference>
<reference evidence="2" key="1">
    <citation type="submission" date="2012-09" db="EMBL/GenBank/DDBJ databases">
        <authorList>
            <person name="Martin A.A."/>
        </authorList>
    </citation>
    <scope>NUCLEOTIDE SEQUENCE</scope>
</reference>
<dbReference type="SUPFAM" id="SSF52091">
    <property type="entry name" value="SpoIIaa-like"/>
    <property type="match status" value="1"/>
</dbReference>
<proteinExistence type="predicted"/>
<name>A0A0K0D5L4_ANGCA</name>
<dbReference type="InterPro" id="IPR001902">
    <property type="entry name" value="SLC26A/SulP_fam"/>
</dbReference>